<dbReference type="Pfam" id="PF00328">
    <property type="entry name" value="His_Phos_2"/>
    <property type="match status" value="1"/>
</dbReference>
<evidence type="ECO:0000256" key="1">
    <source>
        <dbReference type="ARBA" id="ARBA00005375"/>
    </source>
</evidence>
<sequence length="295" mass="32538">MQEWMAGNSLYLISVEKSHQLPGRPVPKDLPNLDPSDCSVYSTELFQHGARAPLAQFSDNTTKAKFPNGLGELTAADCLDVPGDGSPSAVLNAIRTEISVLDFGFYSEDELTGTERAASTPCCARTGVDIGAIFNILNAALRSDGIRGSFELGKYLQNRYITKKKFLRTPLLPSQVYFRSRAINRCLMSALAVGSAMFSTETKPAMNAVSVYSYEKDEELLDHPRQCPYVASRLKQKCRVSPPSFTGPLYDAFVYECLGLKSSYFSDTGSFAKAEALVTEVNRTRLTIYFFFKSS</sequence>
<dbReference type="GO" id="GO:0016791">
    <property type="term" value="F:phosphatase activity"/>
    <property type="evidence" value="ECO:0007669"/>
    <property type="project" value="TreeGrafter"/>
</dbReference>
<dbReference type="PANTHER" id="PTHR11567:SF172">
    <property type="entry name" value="ACID PHOSPHATASE FAMILY"/>
    <property type="match status" value="1"/>
</dbReference>
<dbReference type="EMBL" id="JARK01001388">
    <property type="protein sequence ID" value="EYC11186.1"/>
    <property type="molecule type" value="Genomic_DNA"/>
</dbReference>
<gene>
    <name evidence="2" type="primary">Acey_s0052.g2278</name>
    <name evidence="2" type="ORF">Y032_0052g2278</name>
</gene>
<dbReference type="InterPro" id="IPR000560">
    <property type="entry name" value="His_Pase_clade-2"/>
</dbReference>
<dbReference type="InterPro" id="IPR050645">
    <property type="entry name" value="Histidine_acid_phosphatase"/>
</dbReference>
<accession>A0A016U8C8</accession>
<keyword evidence="3" id="KW-1185">Reference proteome</keyword>
<name>A0A016U8C8_9BILA</name>
<dbReference type="Proteomes" id="UP000024635">
    <property type="component" value="Unassembled WGS sequence"/>
</dbReference>
<evidence type="ECO:0000313" key="2">
    <source>
        <dbReference type="EMBL" id="EYC11186.1"/>
    </source>
</evidence>
<dbReference type="AlphaFoldDB" id="A0A016U8C8"/>
<comment type="similarity">
    <text evidence="1">Belongs to the histidine acid phosphatase family.</text>
</comment>
<dbReference type="PANTHER" id="PTHR11567">
    <property type="entry name" value="ACID PHOSPHATASE-RELATED"/>
    <property type="match status" value="1"/>
</dbReference>
<comment type="caution">
    <text evidence="2">The sequence shown here is derived from an EMBL/GenBank/DDBJ whole genome shotgun (WGS) entry which is preliminary data.</text>
</comment>
<dbReference type="InterPro" id="IPR029033">
    <property type="entry name" value="His_PPase_superfam"/>
</dbReference>
<evidence type="ECO:0008006" key="4">
    <source>
        <dbReference type="Google" id="ProtNLM"/>
    </source>
</evidence>
<dbReference type="SUPFAM" id="SSF53254">
    <property type="entry name" value="Phosphoglycerate mutase-like"/>
    <property type="match status" value="1"/>
</dbReference>
<organism evidence="2 3">
    <name type="scientific">Ancylostoma ceylanicum</name>
    <dbReference type="NCBI Taxonomy" id="53326"/>
    <lineage>
        <taxon>Eukaryota</taxon>
        <taxon>Metazoa</taxon>
        <taxon>Ecdysozoa</taxon>
        <taxon>Nematoda</taxon>
        <taxon>Chromadorea</taxon>
        <taxon>Rhabditida</taxon>
        <taxon>Rhabditina</taxon>
        <taxon>Rhabditomorpha</taxon>
        <taxon>Strongyloidea</taxon>
        <taxon>Ancylostomatidae</taxon>
        <taxon>Ancylostomatinae</taxon>
        <taxon>Ancylostoma</taxon>
    </lineage>
</organism>
<protein>
    <recommendedName>
        <fullName evidence="4">Histidine acid phosphatase</fullName>
    </recommendedName>
</protein>
<proteinExistence type="inferred from homology"/>
<reference evidence="3" key="1">
    <citation type="journal article" date="2015" name="Nat. Genet.">
        <title>The genome and transcriptome of the zoonotic hookworm Ancylostoma ceylanicum identify infection-specific gene families.</title>
        <authorList>
            <person name="Schwarz E.M."/>
            <person name="Hu Y."/>
            <person name="Antoshechkin I."/>
            <person name="Miller M.M."/>
            <person name="Sternberg P.W."/>
            <person name="Aroian R.V."/>
        </authorList>
    </citation>
    <scope>NUCLEOTIDE SEQUENCE</scope>
    <source>
        <strain evidence="3">HY135</strain>
    </source>
</reference>
<dbReference type="STRING" id="53326.A0A016U8C8"/>
<dbReference type="OrthoDB" id="5874328at2759"/>
<dbReference type="Gene3D" id="3.40.50.1240">
    <property type="entry name" value="Phosphoglycerate mutase-like"/>
    <property type="match status" value="1"/>
</dbReference>
<evidence type="ECO:0000313" key="3">
    <source>
        <dbReference type="Proteomes" id="UP000024635"/>
    </source>
</evidence>